<dbReference type="InterPro" id="IPR000587">
    <property type="entry name" value="Creatinase_N"/>
</dbReference>
<dbReference type="PANTHER" id="PTHR46112:SF2">
    <property type="entry name" value="XAA-PRO AMINOPEPTIDASE P-RELATED"/>
    <property type="match status" value="1"/>
</dbReference>
<dbReference type="PANTHER" id="PTHR46112">
    <property type="entry name" value="AMINOPEPTIDASE"/>
    <property type="match status" value="1"/>
</dbReference>
<sequence length="383" mass="42084">MALHFSREEFATRLDRTLAVMEDKGLDALLAFAPETHYWLTGFDTFGYCFFQCLVVRADGQMTLLTRSADLRQAQQTSLISDIRIWEDRDGANPAEDLADLLVSLGLLGKRVGVEIDTHGLTHRNGKRLEAALEGRFDMLDASLLVPPLRLVKSAAEIACVTRAAELADDAFDAALDVIAPGADEGHVLAAMQGAVFAGGGDYPGNPFIIGSGRDALLCRYKSGRRVLAPQDQITLEWAGVHRQYHAAMMWTVPVGQASDRHKRLFEVSRDALMACESALAPGNTMGDVFAAHAETFDRAGLSQHRLNACGYAMGARYAPSWMDYPMFYRDNPVILAPDMTFFLHMICMDSETGTAMTLGRSYRVTQAGNTCLSRRPLDLVVR</sequence>
<dbReference type="Pfam" id="PF01321">
    <property type="entry name" value="Creatinase_N"/>
    <property type="match status" value="1"/>
</dbReference>
<dbReference type="Proteomes" id="UP001055804">
    <property type="component" value="Unassembled WGS sequence"/>
</dbReference>
<accession>A0A9J6PFI4</accession>
<dbReference type="InterPro" id="IPR036005">
    <property type="entry name" value="Creatinase/aminopeptidase-like"/>
</dbReference>
<name>A0A9J6PFI4_9PROT</name>
<proteinExistence type="predicted"/>
<reference evidence="3" key="1">
    <citation type="submission" date="2022-06" db="EMBL/GenBank/DDBJ databases">
        <title>Isolation and Genomics of Futiania mangrovii gen. nov., sp. nov., a Rare and Metabolically-versatile member in the Class Alphaproteobacteria.</title>
        <authorList>
            <person name="Liu L."/>
            <person name="Huang W.-C."/>
            <person name="Pan J."/>
            <person name="Li J."/>
            <person name="Huang Y."/>
            <person name="Du H."/>
            <person name="Liu Y."/>
            <person name="Li M."/>
        </authorList>
    </citation>
    <scope>NUCLEOTIDE SEQUENCE</scope>
    <source>
        <strain evidence="3">FT118</strain>
    </source>
</reference>
<evidence type="ECO:0000313" key="3">
    <source>
        <dbReference type="EMBL" id="MCP1337481.1"/>
    </source>
</evidence>
<dbReference type="Gene3D" id="3.90.230.10">
    <property type="entry name" value="Creatinase/methionine aminopeptidase superfamily"/>
    <property type="match status" value="1"/>
</dbReference>
<dbReference type="AlphaFoldDB" id="A0A9J6PFI4"/>
<dbReference type="InterPro" id="IPR029149">
    <property type="entry name" value="Creatin/AminoP/Spt16_N"/>
</dbReference>
<gene>
    <name evidence="3" type="ORF">NJQ99_13745</name>
</gene>
<evidence type="ECO:0000313" key="4">
    <source>
        <dbReference type="Proteomes" id="UP001055804"/>
    </source>
</evidence>
<dbReference type="SUPFAM" id="SSF53092">
    <property type="entry name" value="Creatinase/prolidase N-terminal domain"/>
    <property type="match status" value="1"/>
</dbReference>
<dbReference type="EMBL" id="JAMZFT010000003">
    <property type="protein sequence ID" value="MCP1337481.1"/>
    <property type="molecule type" value="Genomic_DNA"/>
</dbReference>
<dbReference type="InterPro" id="IPR000994">
    <property type="entry name" value="Pept_M24"/>
</dbReference>
<dbReference type="RefSeq" id="WP_269333446.1">
    <property type="nucleotide sequence ID" value="NZ_JAMZFT010000003.1"/>
</dbReference>
<dbReference type="InterPro" id="IPR050659">
    <property type="entry name" value="Peptidase_M24B"/>
</dbReference>
<dbReference type="Gene3D" id="3.40.350.10">
    <property type="entry name" value="Creatinase/prolidase N-terminal domain"/>
    <property type="match status" value="1"/>
</dbReference>
<feature type="domain" description="Peptidase M24" evidence="1">
    <location>
        <begin position="160"/>
        <end position="352"/>
    </location>
</feature>
<protein>
    <submittedName>
        <fullName evidence="3">Xaa-Pro peptidase family protein</fullName>
    </submittedName>
</protein>
<dbReference type="SUPFAM" id="SSF55920">
    <property type="entry name" value="Creatinase/aminopeptidase"/>
    <property type="match status" value="1"/>
</dbReference>
<dbReference type="CDD" id="cd01066">
    <property type="entry name" value="APP_MetAP"/>
    <property type="match status" value="1"/>
</dbReference>
<comment type="caution">
    <text evidence="3">The sequence shown here is derived from an EMBL/GenBank/DDBJ whole genome shotgun (WGS) entry which is preliminary data.</text>
</comment>
<evidence type="ECO:0000259" key="1">
    <source>
        <dbReference type="Pfam" id="PF00557"/>
    </source>
</evidence>
<feature type="domain" description="Creatinase N-terminal" evidence="2">
    <location>
        <begin position="13"/>
        <end position="152"/>
    </location>
</feature>
<keyword evidence="4" id="KW-1185">Reference proteome</keyword>
<evidence type="ECO:0000259" key="2">
    <source>
        <dbReference type="Pfam" id="PF01321"/>
    </source>
</evidence>
<organism evidence="3 4">
    <name type="scientific">Futiania mangrovi</name>
    <dbReference type="NCBI Taxonomy" id="2959716"/>
    <lineage>
        <taxon>Bacteria</taxon>
        <taxon>Pseudomonadati</taxon>
        <taxon>Pseudomonadota</taxon>
        <taxon>Alphaproteobacteria</taxon>
        <taxon>Futianiales</taxon>
        <taxon>Futianiaceae</taxon>
        <taxon>Futiania</taxon>
    </lineage>
</organism>
<dbReference type="Pfam" id="PF00557">
    <property type="entry name" value="Peptidase_M24"/>
    <property type="match status" value="1"/>
</dbReference>